<evidence type="ECO:0000313" key="3">
    <source>
        <dbReference type="Proteomes" id="UP001238088"/>
    </source>
</evidence>
<dbReference type="RefSeq" id="WP_307474963.1">
    <property type="nucleotide sequence ID" value="NZ_JAUSUB010000008.1"/>
</dbReference>
<gene>
    <name evidence="2" type="ORF">J2S17_002373</name>
</gene>
<sequence>MNIQQYYHKAAVISLNASLASLIPPFFLLVYSLMLVPPKVVIGFSIPFLIYSFISFQAYVMNQKRANEIGEMDRSEVTSADSLFQQRVMSITFLPAPSLRVLFFNSAGCVLGEIRDIHSQSYRWFLPYFIDRLSRYKHYGLYDHQNEVIAFFSMSRKKVVIQCEGKQSELLFNHKASSNHIEFMNEESGKSYYVERARMYMDYKIFINSSVEAVSLKKGWMPASWGHQIKDANIPFLTINRELSSDDQLAVFAMIAFHLRTHNH</sequence>
<organism evidence="2 3">
    <name type="scientific">Cytobacillus purgationiresistens</name>
    <dbReference type="NCBI Taxonomy" id="863449"/>
    <lineage>
        <taxon>Bacteria</taxon>
        <taxon>Bacillati</taxon>
        <taxon>Bacillota</taxon>
        <taxon>Bacilli</taxon>
        <taxon>Bacillales</taxon>
        <taxon>Bacillaceae</taxon>
        <taxon>Cytobacillus</taxon>
    </lineage>
</organism>
<evidence type="ECO:0000313" key="2">
    <source>
        <dbReference type="EMBL" id="MDQ0270498.1"/>
    </source>
</evidence>
<keyword evidence="1" id="KW-1133">Transmembrane helix</keyword>
<keyword evidence="1" id="KW-0812">Transmembrane</keyword>
<comment type="caution">
    <text evidence="2">The sequence shown here is derived from an EMBL/GenBank/DDBJ whole genome shotgun (WGS) entry which is preliminary data.</text>
</comment>
<dbReference type="Proteomes" id="UP001238088">
    <property type="component" value="Unassembled WGS sequence"/>
</dbReference>
<accession>A0ABU0AJA5</accession>
<name>A0ABU0AJA5_9BACI</name>
<evidence type="ECO:0000256" key="1">
    <source>
        <dbReference type="SAM" id="Phobius"/>
    </source>
</evidence>
<keyword evidence="3" id="KW-1185">Reference proteome</keyword>
<reference evidence="2 3" key="1">
    <citation type="submission" date="2023-07" db="EMBL/GenBank/DDBJ databases">
        <title>Genomic Encyclopedia of Type Strains, Phase IV (KMG-IV): sequencing the most valuable type-strain genomes for metagenomic binning, comparative biology and taxonomic classification.</title>
        <authorList>
            <person name="Goeker M."/>
        </authorList>
    </citation>
    <scope>NUCLEOTIDE SEQUENCE [LARGE SCALE GENOMIC DNA]</scope>
    <source>
        <strain evidence="2 3">DSM 23494</strain>
    </source>
</reference>
<dbReference type="EMBL" id="JAUSUB010000008">
    <property type="protein sequence ID" value="MDQ0270498.1"/>
    <property type="molecule type" value="Genomic_DNA"/>
</dbReference>
<keyword evidence="1" id="KW-0472">Membrane</keyword>
<protein>
    <submittedName>
        <fullName evidence="2">Uncharacterized protein</fullName>
    </submittedName>
</protein>
<feature type="transmembrane region" description="Helical" evidence="1">
    <location>
        <begin position="12"/>
        <end position="34"/>
    </location>
</feature>
<feature type="transmembrane region" description="Helical" evidence="1">
    <location>
        <begin position="40"/>
        <end position="60"/>
    </location>
</feature>
<proteinExistence type="predicted"/>